<sequence>MPPSESGGTRFAFHEAGHRLAGSVIRAAPDILDGVEIFFTALLIVVGLLTTWFAVYVVYRLYTD</sequence>
<feature type="transmembrane region" description="Helical" evidence="1">
    <location>
        <begin position="37"/>
        <end position="59"/>
    </location>
</feature>
<keyword evidence="3" id="KW-1185">Reference proteome</keyword>
<dbReference type="Proteomes" id="UP000294911">
    <property type="component" value="Unassembled WGS sequence"/>
</dbReference>
<keyword evidence="1" id="KW-0812">Transmembrane</keyword>
<evidence type="ECO:0000313" key="3">
    <source>
        <dbReference type="Proteomes" id="UP000294911"/>
    </source>
</evidence>
<protein>
    <submittedName>
        <fullName evidence="2">Uncharacterized protein</fullName>
    </submittedName>
</protein>
<gene>
    <name evidence="2" type="ORF">EV191_103402</name>
</gene>
<keyword evidence="1" id="KW-1133">Transmembrane helix</keyword>
<keyword evidence="1" id="KW-0472">Membrane</keyword>
<organism evidence="2 3">
    <name type="scientific">Tamaricihabitans halophyticus</name>
    <dbReference type="NCBI Taxonomy" id="1262583"/>
    <lineage>
        <taxon>Bacteria</taxon>
        <taxon>Bacillati</taxon>
        <taxon>Actinomycetota</taxon>
        <taxon>Actinomycetes</taxon>
        <taxon>Pseudonocardiales</taxon>
        <taxon>Pseudonocardiaceae</taxon>
        <taxon>Tamaricihabitans</taxon>
    </lineage>
</organism>
<dbReference type="AlphaFoldDB" id="A0A4R2QXA2"/>
<dbReference type="EMBL" id="SLXQ01000003">
    <property type="protein sequence ID" value="TCP54357.1"/>
    <property type="molecule type" value="Genomic_DNA"/>
</dbReference>
<dbReference type="RefSeq" id="WP_132877100.1">
    <property type="nucleotide sequence ID" value="NZ_SLXQ01000003.1"/>
</dbReference>
<evidence type="ECO:0000256" key="1">
    <source>
        <dbReference type="SAM" id="Phobius"/>
    </source>
</evidence>
<proteinExistence type="predicted"/>
<comment type="caution">
    <text evidence="2">The sequence shown here is derived from an EMBL/GenBank/DDBJ whole genome shotgun (WGS) entry which is preliminary data.</text>
</comment>
<reference evidence="2 3" key="1">
    <citation type="submission" date="2019-03" db="EMBL/GenBank/DDBJ databases">
        <title>Genomic Encyclopedia of Type Strains, Phase IV (KMG-IV): sequencing the most valuable type-strain genomes for metagenomic binning, comparative biology and taxonomic classification.</title>
        <authorList>
            <person name="Goeker M."/>
        </authorList>
    </citation>
    <scope>NUCLEOTIDE SEQUENCE [LARGE SCALE GENOMIC DNA]</scope>
    <source>
        <strain evidence="2 3">DSM 45765</strain>
    </source>
</reference>
<evidence type="ECO:0000313" key="2">
    <source>
        <dbReference type="EMBL" id="TCP54357.1"/>
    </source>
</evidence>
<accession>A0A4R2QXA2</accession>
<name>A0A4R2QXA2_9PSEU</name>